<protein>
    <submittedName>
        <fullName evidence="1">Uncharacterized protein</fullName>
    </submittedName>
</protein>
<evidence type="ECO:0000313" key="1">
    <source>
        <dbReference type="EMBL" id="EOS18249.1"/>
    </source>
</evidence>
<sequence length="34" mass="4262">MFAWFYTLIETEKDRDLQLKKWLTCLIREMMHGN</sequence>
<dbReference type="AlphaFoldDB" id="S0GJ52"/>
<comment type="caution">
    <text evidence="1">The sequence shown here is derived from an EMBL/GenBank/DDBJ whole genome shotgun (WGS) entry which is preliminary data.</text>
</comment>
<proteinExistence type="predicted"/>
<dbReference type="EMBL" id="ASSQ01000011">
    <property type="protein sequence ID" value="EOS18249.1"/>
    <property type="molecule type" value="Genomic_DNA"/>
</dbReference>
<organism evidence="1 2">
    <name type="scientific">Parabacteroides goldsteinii dnLKV18</name>
    <dbReference type="NCBI Taxonomy" id="1235789"/>
    <lineage>
        <taxon>Bacteria</taxon>
        <taxon>Pseudomonadati</taxon>
        <taxon>Bacteroidota</taxon>
        <taxon>Bacteroidia</taxon>
        <taxon>Bacteroidales</taxon>
        <taxon>Tannerellaceae</taxon>
        <taxon>Parabacteroides</taxon>
    </lineage>
</organism>
<dbReference type="Proteomes" id="UP000014140">
    <property type="component" value="Unassembled WGS sequence"/>
</dbReference>
<evidence type="ECO:0000313" key="2">
    <source>
        <dbReference type="Proteomes" id="UP000014140"/>
    </source>
</evidence>
<name>S0GJ52_9BACT</name>
<reference evidence="1 2" key="1">
    <citation type="submission" date="2013-04" db="EMBL/GenBank/DDBJ databases">
        <title>The Genome Sequence of Parabacteroides goldsteinii dnLKV18.</title>
        <authorList>
            <consortium name="The Broad Institute Genomics Platform"/>
            <consortium name="The Broad Institute Genome Sequencing Center for Infectious Disease"/>
            <person name="Earl A."/>
            <person name="Xavier R."/>
            <person name="Kuhn K."/>
            <person name="Stappenbeck T."/>
            <person name="Walker B."/>
            <person name="Young S."/>
            <person name="Zeng Q."/>
            <person name="Gargeya S."/>
            <person name="Fitzgerald M."/>
            <person name="Haas B."/>
            <person name="Abouelleil A."/>
            <person name="Allen A.W."/>
            <person name="Alvarado L."/>
            <person name="Arachchi H.M."/>
            <person name="Berlin A.M."/>
            <person name="Chapman S.B."/>
            <person name="Gainer-Dewar J."/>
            <person name="Goldberg J."/>
            <person name="Griggs A."/>
            <person name="Gujja S."/>
            <person name="Hansen M."/>
            <person name="Howarth C."/>
            <person name="Imamovic A."/>
            <person name="Ireland A."/>
            <person name="Larimer J."/>
            <person name="McCowan C."/>
            <person name="Murphy C."/>
            <person name="Pearson M."/>
            <person name="Poon T.W."/>
            <person name="Priest M."/>
            <person name="Roberts A."/>
            <person name="Saif S."/>
            <person name="Shea T."/>
            <person name="Sisk P."/>
            <person name="Sykes S."/>
            <person name="Wortman J."/>
            <person name="Nusbaum C."/>
            <person name="Birren B."/>
        </authorList>
    </citation>
    <scope>NUCLEOTIDE SEQUENCE [LARGE SCALE GENOMIC DNA]</scope>
    <source>
        <strain evidence="2">dnLKV18</strain>
    </source>
</reference>
<dbReference type="HOGENOM" id="CLU_3375036_0_0_10"/>
<keyword evidence="2" id="KW-1185">Reference proteome</keyword>
<gene>
    <name evidence="1" type="ORF">C803_01911</name>
</gene>
<accession>S0GJ52</accession>
<dbReference type="PATRIC" id="fig|1235789.3.peg.1907"/>